<keyword evidence="9" id="KW-0788">Thiol protease</keyword>
<dbReference type="UniPathway" id="UPA00143"/>
<dbReference type="OrthoDB" id="10064100at2759"/>
<evidence type="ECO:0000313" key="14">
    <source>
        <dbReference type="Proteomes" id="UP000324897"/>
    </source>
</evidence>
<dbReference type="Pfam" id="PF12436">
    <property type="entry name" value="USP7_ICP0_bdg"/>
    <property type="match status" value="1"/>
</dbReference>
<dbReference type="Gramene" id="TVU46530">
    <property type="protein sequence ID" value="TVU46530"/>
    <property type="gene ID" value="EJB05_06071"/>
</dbReference>
<evidence type="ECO:0000256" key="8">
    <source>
        <dbReference type="ARBA" id="ARBA00022801"/>
    </source>
</evidence>
<keyword evidence="5" id="KW-0645">Protease</keyword>
<dbReference type="Pfam" id="PF04564">
    <property type="entry name" value="U-box"/>
    <property type="match status" value="1"/>
</dbReference>
<dbReference type="Gene3D" id="1.10.510.10">
    <property type="entry name" value="Transferase(Phosphotransferase) domain 1"/>
    <property type="match status" value="1"/>
</dbReference>
<dbReference type="InterPro" id="IPR013083">
    <property type="entry name" value="Znf_RING/FYVE/PHD"/>
</dbReference>
<sequence>MRPVLKQGPFRLASPVQDPEGRPDSHLVAPFLHLLCCGATRAGGAAGETGHDGHDGDAAFLHPTSSLLAGRRLPGALLLLPDGVYVVRGPQSKAQAWSPCCTADQMGSCWMGAAAGDGAVDARGQSCEALGLYIIPPVRRIGEDEPPPSWDPVFKPPPAWNLVKVFLKLYNPEETQLRYVGTLFAKPSSRPSDILPDLRTLADFRADEEIELYEEVKFEPSVMLDKICIDMTFSSAEIENGDIICYQKCPKPDNEYPYPNVKFFFQHVLDQKGVKRKIQALEEEITVLKCQGRLRKEKADMECDHLKQERDNALRQVDELCALNRQVILEFSLEDLEQATEHFSNVFKEGENEYGRLFKGIIQDHGSNQAIVSVLRERRHPNTINLIGLCSEASALVYERFANGNLEDCTVSNSNPPLSWRVRAQIIGDITPVLWSTAISGHVTSSLMPTTEASSATLDIMKDPQVASDGFTYEGEAIKLWLEKGNNRSPMTNMALPNEDLIPNHALRSSIQEYLQQQRSKGQLDS</sequence>
<dbReference type="Proteomes" id="UP000324897">
    <property type="component" value="Chromosome 5"/>
</dbReference>
<dbReference type="FunFam" id="3.10.20.90:FF:000050">
    <property type="entry name" value="Ubiquitin carboxyl-terminal hydrolase 13"/>
    <property type="match status" value="1"/>
</dbReference>
<reference evidence="13 14" key="1">
    <citation type="journal article" date="2019" name="Sci. Rep.">
        <title>A high-quality genome of Eragrostis curvula grass provides insights into Poaceae evolution and supports new strategies to enhance forage quality.</title>
        <authorList>
            <person name="Carballo J."/>
            <person name="Santos B.A.C.M."/>
            <person name="Zappacosta D."/>
            <person name="Garbus I."/>
            <person name="Selva J.P."/>
            <person name="Gallo C.A."/>
            <person name="Diaz A."/>
            <person name="Albertini E."/>
            <person name="Caccamo M."/>
            <person name="Echenique V."/>
        </authorList>
    </citation>
    <scope>NUCLEOTIDE SEQUENCE [LARGE SCALE GENOMIC DNA]</scope>
    <source>
        <strain evidence="14">cv. Victoria</strain>
        <tissue evidence="13">Leaf</tissue>
    </source>
</reference>
<dbReference type="GO" id="GO:0006508">
    <property type="term" value="P:proteolysis"/>
    <property type="evidence" value="ECO:0007669"/>
    <property type="project" value="UniProtKB-KW"/>
</dbReference>
<accession>A0A5J9WGJ3</accession>
<comment type="similarity">
    <text evidence="3">Belongs to the peptidase C19 family.</text>
</comment>
<dbReference type="GO" id="GO:0016567">
    <property type="term" value="P:protein ubiquitination"/>
    <property type="evidence" value="ECO:0007669"/>
    <property type="project" value="UniProtKB-UniPathway"/>
</dbReference>
<evidence type="ECO:0000259" key="12">
    <source>
        <dbReference type="PROSITE" id="PS51698"/>
    </source>
</evidence>
<dbReference type="PANTHER" id="PTHR45647">
    <property type="entry name" value="OS02G0152300 PROTEIN"/>
    <property type="match status" value="1"/>
</dbReference>
<evidence type="ECO:0000256" key="5">
    <source>
        <dbReference type="ARBA" id="ARBA00022670"/>
    </source>
</evidence>
<dbReference type="EMBL" id="RWGY01000004">
    <property type="protein sequence ID" value="TVU46530.1"/>
    <property type="molecule type" value="Genomic_DNA"/>
</dbReference>
<dbReference type="InterPro" id="IPR051348">
    <property type="entry name" value="U-box_ubiquitin_ligases"/>
</dbReference>
<dbReference type="GO" id="GO:0008234">
    <property type="term" value="F:cysteine-type peptidase activity"/>
    <property type="evidence" value="ECO:0007669"/>
    <property type="project" value="UniProtKB-KW"/>
</dbReference>
<dbReference type="EC" id="2.3.2.27" evidence="4"/>
<proteinExistence type="inferred from homology"/>
<comment type="pathway">
    <text evidence="2">Protein modification; protein ubiquitination.</text>
</comment>
<comment type="caution">
    <text evidence="13">The sequence shown here is derived from an EMBL/GenBank/DDBJ whole genome shotgun (WGS) entry which is preliminary data.</text>
</comment>
<dbReference type="InterPro" id="IPR011009">
    <property type="entry name" value="Kinase-like_dom_sf"/>
</dbReference>
<dbReference type="SUPFAM" id="SSF56112">
    <property type="entry name" value="Protein kinase-like (PK-like)"/>
    <property type="match status" value="1"/>
</dbReference>
<feature type="region of interest" description="Disordered" evidence="11">
    <location>
        <begin position="1"/>
        <end position="23"/>
    </location>
</feature>
<evidence type="ECO:0000256" key="3">
    <source>
        <dbReference type="ARBA" id="ARBA00009085"/>
    </source>
</evidence>
<dbReference type="SMART" id="SM00504">
    <property type="entry name" value="Ubox"/>
    <property type="match status" value="1"/>
</dbReference>
<evidence type="ECO:0000256" key="2">
    <source>
        <dbReference type="ARBA" id="ARBA00004906"/>
    </source>
</evidence>
<evidence type="ECO:0000313" key="13">
    <source>
        <dbReference type="EMBL" id="TVU46530.1"/>
    </source>
</evidence>
<dbReference type="PANTHER" id="PTHR45647:SF50">
    <property type="entry name" value="U-BOX DOMAIN-CONTAINING PROTEIN 57"/>
    <property type="match status" value="1"/>
</dbReference>
<gene>
    <name evidence="13" type="ORF">EJB05_06071</name>
</gene>
<comment type="catalytic activity">
    <reaction evidence="1">
        <text>S-ubiquitinyl-[E2 ubiquitin-conjugating enzyme]-L-cysteine + [acceptor protein]-L-lysine = [E2 ubiquitin-conjugating enzyme]-L-cysteine + N(6)-ubiquitinyl-[acceptor protein]-L-lysine.</text>
        <dbReference type="EC" id="2.3.2.27"/>
    </reaction>
</comment>
<keyword evidence="6" id="KW-0808">Transferase</keyword>
<evidence type="ECO:0000256" key="4">
    <source>
        <dbReference type="ARBA" id="ARBA00012483"/>
    </source>
</evidence>
<keyword evidence="10" id="KW-0175">Coiled coil</keyword>
<dbReference type="Gene3D" id="3.10.20.90">
    <property type="entry name" value="Phosphatidylinositol 3-kinase Catalytic Subunit, Chain A, domain 1"/>
    <property type="match status" value="1"/>
</dbReference>
<dbReference type="AlphaFoldDB" id="A0A5J9WGJ3"/>
<evidence type="ECO:0000256" key="6">
    <source>
        <dbReference type="ARBA" id="ARBA00022679"/>
    </source>
</evidence>
<keyword evidence="7" id="KW-0833">Ubl conjugation pathway</keyword>
<dbReference type="SUPFAM" id="SSF57850">
    <property type="entry name" value="RING/U-box"/>
    <property type="match status" value="1"/>
</dbReference>
<dbReference type="GO" id="GO:0101005">
    <property type="term" value="F:deubiquitinase activity"/>
    <property type="evidence" value="ECO:0007669"/>
    <property type="project" value="UniProtKB-ARBA"/>
</dbReference>
<evidence type="ECO:0000256" key="9">
    <source>
        <dbReference type="ARBA" id="ARBA00022807"/>
    </source>
</evidence>
<dbReference type="PROSITE" id="PS51698">
    <property type="entry name" value="U_BOX"/>
    <property type="match status" value="1"/>
</dbReference>
<evidence type="ECO:0000256" key="7">
    <source>
        <dbReference type="ARBA" id="ARBA00022786"/>
    </source>
</evidence>
<feature type="non-terminal residue" evidence="13">
    <location>
        <position position="1"/>
    </location>
</feature>
<dbReference type="InterPro" id="IPR003613">
    <property type="entry name" value="Ubox_domain"/>
</dbReference>
<evidence type="ECO:0000256" key="1">
    <source>
        <dbReference type="ARBA" id="ARBA00000900"/>
    </source>
</evidence>
<keyword evidence="14" id="KW-1185">Reference proteome</keyword>
<evidence type="ECO:0000256" key="10">
    <source>
        <dbReference type="SAM" id="Coils"/>
    </source>
</evidence>
<feature type="coiled-coil region" evidence="10">
    <location>
        <begin position="271"/>
        <end position="323"/>
    </location>
</feature>
<feature type="domain" description="U-box" evidence="12">
    <location>
        <begin position="457"/>
        <end position="521"/>
    </location>
</feature>
<dbReference type="Gene3D" id="3.30.40.10">
    <property type="entry name" value="Zinc/RING finger domain, C3HC4 (zinc finger)"/>
    <property type="match status" value="1"/>
</dbReference>
<name>A0A5J9WGJ3_9POAL</name>
<organism evidence="13 14">
    <name type="scientific">Eragrostis curvula</name>
    <name type="common">weeping love grass</name>
    <dbReference type="NCBI Taxonomy" id="38414"/>
    <lineage>
        <taxon>Eukaryota</taxon>
        <taxon>Viridiplantae</taxon>
        <taxon>Streptophyta</taxon>
        <taxon>Embryophyta</taxon>
        <taxon>Tracheophyta</taxon>
        <taxon>Spermatophyta</taxon>
        <taxon>Magnoliopsida</taxon>
        <taxon>Liliopsida</taxon>
        <taxon>Poales</taxon>
        <taxon>Poaceae</taxon>
        <taxon>PACMAD clade</taxon>
        <taxon>Chloridoideae</taxon>
        <taxon>Eragrostideae</taxon>
        <taxon>Eragrostidinae</taxon>
        <taxon>Eragrostis</taxon>
    </lineage>
</organism>
<dbReference type="CDD" id="cd16655">
    <property type="entry name" value="RING-Ubox_WDSUB1-like"/>
    <property type="match status" value="1"/>
</dbReference>
<protein>
    <recommendedName>
        <fullName evidence="4">RING-type E3 ubiquitin transferase</fullName>
        <ecNumber evidence="4">2.3.2.27</ecNumber>
    </recommendedName>
</protein>
<keyword evidence="8" id="KW-0378">Hydrolase</keyword>
<dbReference type="GO" id="GO:0005634">
    <property type="term" value="C:nucleus"/>
    <property type="evidence" value="ECO:0007669"/>
    <property type="project" value="UniProtKB-ARBA"/>
</dbReference>
<dbReference type="InterPro" id="IPR024729">
    <property type="entry name" value="USP7_ICP0-binding_dom"/>
</dbReference>
<evidence type="ECO:0000256" key="11">
    <source>
        <dbReference type="SAM" id="MobiDB-lite"/>
    </source>
</evidence>
<dbReference type="GO" id="GO:0061630">
    <property type="term" value="F:ubiquitin protein ligase activity"/>
    <property type="evidence" value="ECO:0007669"/>
    <property type="project" value="UniProtKB-EC"/>
</dbReference>